<dbReference type="RefSeq" id="WP_260907259.1">
    <property type="nucleotide sequence ID" value="NZ_JAOCZP010000013.1"/>
</dbReference>
<name>A0ABT2LUZ1_9HYPH</name>
<keyword evidence="3" id="KW-1185">Reference proteome</keyword>
<dbReference type="EMBL" id="JAOCZP010000013">
    <property type="protein sequence ID" value="MCT7378345.1"/>
    <property type="molecule type" value="Genomic_DNA"/>
</dbReference>
<evidence type="ECO:0000313" key="3">
    <source>
        <dbReference type="Proteomes" id="UP001320831"/>
    </source>
</evidence>
<gene>
    <name evidence="2" type="ORF">N5A92_25365</name>
</gene>
<comment type="caution">
    <text evidence="2">The sequence shown here is derived from an EMBL/GenBank/DDBJ whole genome shotgun (WGS) entry which is preliminary data.</text>
</comment>
<protein>
    <recommendedName>
        <fullName evidence="1">Thaumarchaeal output domain-containing protein</fullName>
    </recommendedName>
</protein>
<evidence type="ECO:0000259" key="1">
    <source>
        <dbReference type="Pfam" id="PF18551"/>
    </source>
</evidence>
<feature type="domain" description="Thaumarchaeal output" evidence="1">
    <location>
        <begin position="165"/>
        <end position="341"/>
    </location>
</feature>
<dbReference type="Proteomes" id="UP001320831">
    <property type="component" value="Unassembled WGS sequence"/>
</dbReference>
<evidence type="ECO:0000313" key="2">
    <source>
        <dbReference type="EMBL" id="MCT7378345.1"/>
    </source>
</evidence>
<accession>A0ABT2LUZ1</accession>
<organism evidence="2 3">
    <name type="scientific">Chelativorans salis</name>
    <dbReference type="NCBI Taxonomy" id="2978478"/>
    <lineage>
        <taxon>Bacteria</taxon>
        <taxon>Pseudomonadati</taxon>
        <taxon>Pseudomonadota</taxon>
        <taxon>Alphaproteobacteria</taxon>
        <taxon>Hyphomicrobiales</taxon>
        <taxon>Phyllobacteriaceae</taxon>
        <taxon>Chelativorans</taxon>
    </lineage>
</organism>
<dbReference type="InterPro" id="IPR040572">
    <property type="entry name" value="TackOD1"/>
</dbReference>
<reference evidence="2 3" key="1">
    <citation type="submission" date="2022-09" db="EMBL/GenBank/DDBJ databases">
        <title>Chelativorans salina sp. nov., a novel slightly halophilic bacterium isolated from a saline lake sediment enrichment.</title>
        <authorList>
            <person name="Gao L."/>
            <person name="Fang B.-Z."/>
            <person name="Li W.-J."/>
        </authorList>
    </citation>
    <scope>NUCLEOTIDE SEQUENCE [LARGE SCALE GENOMIC DNA]</scope>
    <source>
        <strain evidence="2 3">EGI FJ00035</strain>
    </source>
</reference>
<sequence length="486" mass="54317">MELVSNCERRFCEVFGKGVVVSNNNILLVNSAIPPESNPLTDELSVVGQCRAIWRQFGLRIPRVVLFPDTVVPHSRDLREVFDVVDEHDVDAILLTNERQLFALERFRCTRNMFLVPAVNVSGKLSPAADVDFDLTKPQSWTDTADCISRFADRRRRLPSRFHSPTSPAIRMLAYLFVSGSDLTPVPHPASPLYFAYKGFANTRTTVAVAEALADRGWLERSFFDRYHECAGCRSHRLAVREECPVCRSPNLSETSLIHHYGCAQLSPEGQFRQGSALVCPKCSKQLRHYGKDYDKPGIVQICGHCKSTTSEPAVGFVCQDCRVHVDGDVVNTADVFTYTLSDQAVALLATDHAENNHIPSRLLRHLPEKLQREVLQLSVGTNVLSDFVVAEVQYEARDQLLCSKGEAAFASMRKLFLDNLQGFLGERATVHKSHDSDYVLFLDLHDSTLGAPPQTILDHCDAILSERLHPRLLTLWSGSKEVGGE</sequence>
<proteinExistence type="predicted"/>
<dbReference type="Pfam" id="PF18551">
    <property type="entry name" value="TackOD1"/>
    <property type="match status" value="1"/>
</dbReference>